<dbReference type="Pfam" id="PF00990">
    <property type="entry name" value="GGDEF"/>
    <property type="match status" value="1"/>
</dbReference>
<dbReference type="GO" id="GO:0052621">
    <property type="term" value="F:diguanylate cyclase activity"/>
    <property type="evidence" value="ECO:0007669"/>
    <property type="project" value="UniProtKB-EC"/>
</dbReference>
<dbReference type="FunFam" id="3.30.70.270:FF:000001">
    <property type="entry name" value="Diguanylate cyclase domain protein"/>
    <property type="match status" value="1"/>
</dbReference>
<dbReference type="RefSeq" id="WP_168989528.1">
    <property type="nucleotide sequence ID" value="NZ_CAWPHM010000078.1"/>
</dbReference>
<gene>
    <name evidence="5" type="ORF">GPA21_18250</name>
</gene>
<dbReference type="Gene3D" id="3.30.70.270">
    <property type="match status" value="1"/>
</dbReference>
<evidence type="ECO:0000259" key="4">
    <source>
        <dbReference type="PROSITE" id="PS50887"/>
    </source>
</evidence>
<comment type="caution">
    <text evidence="5">The sequence shown here is derived from an EMBL/GenBank/DDBJ whole genome shotgun (WGS) entry which is preliminary data.</text>
</comment>
<reference evidence="5" key="1">
    <citation type="submission" date="2019-12" db="EMBL/GenBank/DDBJ databases">
        <title>Comparative genomics gives insights into the taxonomy of the Azoarcus-Aromatoleum group and reveals separate origins of nif in the plant-associated Azoarcus and non-plant-associated Aromatoleum sub-groups.</title>
        <authorList>
            <person name="Lafos M."/>
            <person name="Maluk M."/>
            <person name="Batista M."/>
            <person name="Junghare M."/>
            <person name="Carmona M."/>
            <person name="Faoro H."/>
            <person name="Cruz L.M."/>
            <person name="Battistoni F."/>
            <person name="De Souza E."/>
            <person name="Pedrosa F."/>
            <person name="Chen W.-M."/>
            <person name="Poole P.S."/>
            <person name="Dixon R.A."/>
            <person name="James E.K."/>
        </authorList>
    </citation>
    <scope>NUCLEOTIDE SEQUENCE</scope>
    <source>
        <strain evidence="5">NSC3</strain>
    </source>
</reference>
<dbReference type="CDD" id="cd01949">
    <property type="entry name" value="GGDEF"/>
    <property type="match status" value="1"/>
</dbReference>
<dbReference type="SMART" id="SM00267">
    <property type="entry name" value="GGDEF"/>
    <property type="match status" value="1"/>
</dbReference>
<dbReference type="AlphaFoldDB" id="A0A972JCW0"/>
<dbReference type="EMBL" id="WTVM01000170">
    <property type="protein sequence ID" value="NMG04897.1"/>
    <property type="molecule type" value="Genomic_DNA"/>
</dbReference>
<name>A0A972JCW0_9RHOO</name>
<sequence>MSDQNLRPPEIAREALRRLASERVPPTPDNYREFYHRIAGTKADDSFPEKPLKAIAASLPRNTPERLRAAQQFEGAIASGQWALLKQVVIELASAGEPPRQAWGQLIAGLLEGFEKRHSGLTLAQKRNALTHVIDSSNGNAERLYARIQALVSSWSAQPEDNNRIETASEIASRTSPADSAGQPVLVAGESNASIAEFLTVIIKRAILPVLVDNDSLRAEAEAIAEAVAARSGDVQQVEELRNRLSRLTDRIEWIEDDRRAVREALLKLLKLVLDNISQLVVDDSWLRGQLLMVSEVFSSPLDIRVLDEAERRLRDVIDKQTQLKQQLTDAQDRLKSMLIGFMDRLSGFSDSTDHYHRTLERCAQEIETADSLDDLADAVGELLTETRDVRESTRQSNEELKALREEVESANHRIIRLQRELDETSELVRHDPLTGVLNRKGIDEAIEREISVMRRRGTPLCIALLDIDNFKQLNDTFGHRTGDEALQHLVSVVRDDLRSEDTVGRYGGEEFIILLPDTNEEQGMEIITRLQRSLTKRFFLADNRRILITFSAGLSRMRPDEDADDTIDRADRAMYAAKRAGKNRVLAAV</sequence>
<evidence type="ECO:0000256" key="2">
    <source>
        <dbReference type="ARBA" id="ARBA00034247"/>
    </source>
</evidence>
<dbReference type="PROSITE" id="PS50887">
    <property type="entry name" value="GGDEF"/>
    <property type="match status" value="1"/>
</dbReference>
<dbReference type="PANTHER" id="PTHR45138">
    <property type="entry name" value="REGULATORY COMPONENTS OF SENSORY TRANSDUCTION SYSTEM"/>
    <property type="match status" value="1"/>
</dbReference>
<evidence type="ECO:0000313" key="6">
    <source>
        <dbReference type="Proteomes" id="UP000599523"/>
    </source>
</evidence>
<evidence type="ECO:0000256" key="1">
    <source>
        <dbReference type="ARBA" id="ARBA00012528"/>
    </source>
</evidence>
<dbReference type="InterPro" id="IPR000160">
    <property type="entry name" value="GGDEF_dom"/>
</dbReference>
<dbReference type="NCBIfam" id="TIGR00254">
    <property type="entry name" value="GGDEF"/>
    <property type="match status" value="1"/>
</dbReference>
<organism evidence="5 6">
    <name type="scientific">Azoarcus taiwanensis</name>
    <dbReference type="NCBI Taxonomy" id="666964"/>
    <lineage>
        <taxon>Bacteria</taxon>
        <taxon>Pseudomonadati</taxon>
        <taxon>Pseudomonadota</taxon>
        <taxon>Betaproteobacteria</taxon>
        <taxon>Rhodocyclales</taxon>
        <taxon>Zoogloeaceae</taxon>
        <taxon>Azoarcus</taxon>
    </lineage>
</organism>
<comment type="catalytic activity">
    <reaction evidence="2">
        <text>2 GTP = 3',3'-c-di-GMP + 2 diphosphate</text>
        <dbReference type="Rhea" id="RHEA:24898"/>
        <dbReference type="ChEBI" id="CHEBI:33019"/>
        <dbReference type="ChEBI" id="CHEBI:37565"/>
        <dbReference type="ChEBI" id="CHEBI:58805"/>
        <dbReference type="EC" id="2.7.7.65"/>
    </reaction>
</comment>
<dbReference type="PANTHER" id="PTHR45138:SF9">
    <property type="entry name" value="DIGUANYLATE CYCLASE DGCM-RELATED"/>
    <property type="match status" value="1"/>
</dbReference>
<keyword evidence="3" id="KW-0175">Coiled coil</keyword>
<feature type="domain" description="GGDEF" evidence="4">
    <location>
        <begin position="459"/>
        <end position="590"/>
    </location>
</feature>
<keyword evidence="6" id="KW-1185">Reference proteome</keyword>
<dbReference type="InterPro" id="IPR050469">
    <property type="entry name" value="Diguanylate_Cyclase"/>
</dbReference>
<dbReference type="InterPro" id="IPR029787">
    <property type="entry name" value="Nucleotide_cyclase"/>
</dbReference>
<dbReference type="SUPFAM" id="SSF55073">
    <property type="entry name" value="Nucleotide cyclase"/>
    <property type="match status" value="1"/>
</dbReference>
<feature type="coiled-coil region" evidence="3">
    <location>
        <begin position="391"/>
        <end position="428"/>
    </location>
</feature>
<dbReference type="EC" id="2.7.7.65" evidence="1"/>
<accession>A0A972JCW0</accession>
<dbReference type="Gene3D" id="1.20.1170.10">
    <property type="match status" value="1"/>
</dbReference>
<proteinExistence type="predicted"/>
<protein>
    <recommendedName>
        <fullName evidence="1">diguanylate cyclase</fullName>
        <ecNumber evidence="1">2.7.7.65</ecNumber>
    </recommendedName>
</protein>
<feature type="coiled-coil region" evidence="3">
    <location>
        <begin position="307"/>
        <end position="334"/>
    </location>
</feature>
<dbReference type="InterPro" id="IPR043128">
    <property type="entry name" value="Rev_trsase/Diguanyl_cyclase"/>
</dbReference>
<dbReference type="Proteomes" id="UP000599523">
    <property type="component" value="Unassembled WGS sequence"/>
</dbReference>
<evidence type="ECO:0000256" key="3">
    <source>
        <dbReference type="SAM" id="Coils"/>
    </source>
</evidence>
<evidence type="ECO:0000313" key="5">
    <source>
        <dbReference type="EMBL" id="NMG04897.1"/>
    </source>
</evidence>